<dbReference type="RefSeq" id="WP_115570739.1">
    <property type="nucleotide sequence ID" value="NZ_NXLT01000002.1"/>
</dbReference>
<name>A0A3D8IS59_9HELI</name>
<dbReference type="EMBL" id="NXLT01000002">
    <property type="protein sequence ID" value="RDU67933.1"/>
    <property type="molecule type" value="Genomic_DNA"/>
</dbReference>
<accession>A0A3D8IS59</accession>
<dbReference type="Proteomes" id="UP000256514">
    <property type="component" value="Unassembled WGS sequence"/>
</dbReference>
<keyword evidence="2" id="KW-0969">Cilium</keyword>
<dbReference type="AlphaFoldDB" id="A0A3D8IS59"/>
<dbReference type="Pfam" id="PF24323">
    <property type="entry name" value="DUF7494"/>
    <property type="match status" value="1"/>
</dbReference>
<dbReference type="SUPFAM" id="SSF48452">
    <property type="entry name" value="TPR-like"/>
    <property type="match status" value="1"/>
</dbReference>
<dbReference type="InterPro" id="IPR011990">
    <property type="entry name" value="TPR-like_helical_dom_sf"/>
</dbReference>
<protein>
    <submittedName>
        <fullName evidence="2">Flagellar protein</fullName>
    </submittedName>
</protein>
<keyword evidence="2" id="KW-0966">Cell projection</keyword>
<evidence type="ECO:0000313" key="3">
    <source>
        <dbReference type="Proteomes" id="UP000256514"/>
    </source>
</evidence>
<gene>
    <name evidence="2" type="ORF">CQA54_03160</name>
</gene>
<feature type="domain" description="DUF7494" evidence="1">
    <location>
        <begin position="19"/>
        <end position="134"/>
    </location>
</feature>
<organism evidence="2 3">
    <name type="scientific">Helicobacter equorum</name>
    <dbReference type="NCBI Taxonomy" id="361872"/>
    <lineage>
        <taxon>Bacteria</taxon>
        <taxon>Pseudomonadati</taxon>
        <taxon>Campylobacterota</taxon>
        <taxon>Epsilonproteobacteria</taxon>
        <taxon>Campylobacterales</taxon>
        <taxon>Helicobacteraceae</taxon>
        <taxon>Helicobacter</taxon>
    </lineage>
</organism>
<sequence length="784" mass="90233">MLRVFVCCAFIVVGIGNALEVSINYGKQNNAHFSVLNLQHDEPFECQALSNTYGETTRIVCVIKQTPTASFSPTSTIFFKFWNRVVDGEFYLYIEPNFSAKLFNTYIDLRDEVAIPKERPKKSKKWQVVGYKDHFPFLSSSNAPVDGLNFPVRIAQGEENFVQALDINRTPLEFEEGQDFTYYLAIQDLMKNALYFDAIKMIDETLRTFPESIFVKDLMYYRLKVLQELDPQENADAIIDMGTKWVKRYPTDMYVPEVLYYIGNAYNDIRFGSESKYFFDRLISEYPNSRFAPLAKMQLAKNYYGLSDSPTAMRLFVQAYQEAKDLDSASMIALNWSEFYIESGKKQDAQKLIDTLLSAYPQFLGENITKTYNFIALLAENEMWESAAKMGELLFAQLHDDMVLARDEVLNKAALYYQNANQYEKAHELNELFMQEFPNKAQAQEVKERDDKMLFFVGVDDDAKKIERYDYLIQKYPNTDIAQKATELKSQILFSQGRYNELLDTQNQELAQKSYFELIRKAIESKDCPKIVEYFAHYPKDKFSDEQNLVAFTCLYDVSLNKEAQELIEGMAQAQSDTRKKLEILYYEAKNLDKLGMVKQATLAGRDALSLAQGLGESRRYDIGFVLFKNLIALGNLDEAREVYTFLHKHIGDDARMIDVDLELLKSAQTQKEETSIELYARDILRLQRLHKSSNGTPYVELALGQSYMRLGAWQDSNAILGELLQKDITPSTRAQALYLQGSNYKNASDLTRAKESFESCQKLQGAGVDVWQNLCVESLKLLN</sequence>
<keyword evidence="2" id="KW-0282">Flagellum</keyword>
<evidence type="ECO:0000259" key="1">
    <source>
        <dbReference type="Pfam" id="PF24323"/>
    </source>
</evidence>
<keyword evidence="3" id="KW-1185">Reference proteome</keyword>
<proteinExistence type="predicted"/>
<dbReference type="InterPro" id="IPR055917">
    <property type="entry name" value="DUF7494"/>
</dbReference>
<dbReference type="Gene3D" id="1.25.40.10">
    <property type="entry name" value="Tetratricopeptide repeat domain"/>
    <property type="match status" value="2"/>
</dbReference>
<evidence type="ECO:0000313" key="2">
    <source>
        <dbReference type="EMBL" id="RDU67933.1"/>
    </source>
</evidence>
<dbReference type="OrthoDB" id="5337154at2"/>
<comment type="caution">
    <text evidence="2">The sequence shown here is derived from an EMBL/GenBank/DDBJ whole genome shotgun (WGS) entry which is preliminary data.</text>
</comment>
<reference evidence="2 3" key="1">
    <citation type="submission" date="2018-04" db="EMBL/GenBank/DDBJ databases">
        <title>Novel Campyloabacter and Helicobacter Species and Strains.</title>
        <authorList>
            <person name="Mannion A.J."/>
            <person name="Shen Z."/>
            <person name="Fox J.G."/>
        </authorList>
    </citation>
    <scope>NUCLEOTIDE SEQUENCE [LARGE SCALE GENOMIC DNA]</scope>
    <source>
        <strain evidence="2 3">MIT 12-6600</strain>
    </source>
</reference>